<gene>
    <name evidence="2" type="ORF">SAMN04489717_4754</name>
</gene>
<evidence type="ECO:0000313" key="2">
    <source>
        <dbReference type="EMBL" id="SDT02642.1"/>
    </source>
</evidence>
<evidence type="ECO:0000313" key="3">
    <source>
        <dbReference type="Proteomes" id="UP000198983"/>
    </source>
</evidence>
<sequence length="56" mass="6254">MPPRRTGVRELLRVEREYWHTEEADVPELQTYGMNGRTGGTDARGGPTYGGTTNES</sequence>
<proteinExistence type="predicted"/>
<organism evidence="2 3">
    <name type="scientific">Actinopolymorpha singaporensis</name>
    <dbReference type="NCBI Taxonomy" id="117157"/>
    <lineage>
        <taxon>Bacteria</taxon>
        <taxon>Bacillati</taxon>
        <taxon>Actinomycetota</taxon>
        <taxon>Actinomycetes</taxon>
        <taxon>Propionibacteriales</taxon>
        <taxon>Actinopolymorphaceae</taxon>
        <taxon>Actinopolymorpha</taxon>
    </lineage>
</organism>
<feature type="compositionally biased region" description="Gly residues" evidence="1">
    <location>
        <begin position="36"/>
        <end position="49"/>
    </location>
</feature>
<dbReference type="Proteomes" id="UP000198983">
    <property type="component" value="Chromosome I"/>
</dbReference>
<protein>
    <submittedName>
        <fullName evidence="2">Uncharacterized protein</fullName>
    </submittedName>
</protein>
<accession>A0A1H1X0B9</accession>
<dbReference type="EMBL" id="LT629732">
    <property type="protein sequence ID" value="SDT02642.1"/>
    <property type="molecule type" value="Genomic_DNA"/>
</dbReference>
<evidence type="ECO:0000256" key="1">
    <source>
        <dbReference type="SAM" id="MobiDB-lite"/>
    </source>
</evidence>
<feature type="region of interest" description="Disordered" evidence="1">
    <location>
        <begin position="29"/>
        <end position="56"/>
    </location>
</feature>
<keyword evidence="3" id="KW-1185">Reference proteome</keyword>
<dbReference type="AlphaFoldDB" id="A0A1H1X0B9"/>
<reference evidence="2 3" key="1">
    <citation type="submission" date="2016-10" db="EMBL/GenBank/DDBJ databases">
        <authorList>
            <person name="de Groot N.N."/>
        </authorList>
    </citation>
    <scope>NUCLEOTIDE SEQUENCE [LARGE SCALE GENOMIC DNA]</scope>
    <source>
        <strain evidence="2 3">DSM 22024</strain>
    </source>
</reference>
<name>A0A1H1X0B9_9ACTN</name>